<keyword evidence="3" id="KW-0808">Transferase</keyword>
<dbReference type="PANTHER" id="PTHR11236">
    <property type="entry name" value="AMINOBENZOATE/ANTHRANILATE SYNTHASE"/>
    <property type="match status" value="1"/>
</dbReference>
<dbReference type="InterPro" id="IPR005801">
    <property type="entry name" value="ADC_synthase"/>
</dbReference>
<keyword evidence="3" id="KW-0032">Aminotransferase</keyword>
<dbReference type="Proteomes" id="UP000580856">
    <property type="component" value="Unassembled WGS sequence"/>
</dbReference>
<name>A0A846QPL4_9BACT</name>
<dbReference type="PANTHER" id="PTHR11236:SF50">
    <property type="entry name" value="AMINODEOXYCHORISMATE SYNTHASE COMPONENT 1"/>
    <property type="match status" value="1"/>
</dbReference>
<evidence type="ECO:0000256" key="1">
    <source>
        <dbReference type="SAM" id="MobiDB-lite"/>
    </source>
</evidence>
<protein>
    <submittedName>
        <fullName evidence="3">Para-aminobenzoate synthetase component 1</fullName>
        <ecNumber evidence="3">2.6.1.85</ecNumber>
    </submittedName>
</protein>
<dbReference type="InterPro" id="IPR015890">
    <property type="entry name" value="Chorismate_C"/>
</dbReference>
<dbReference type="Pfam" id="PF00425">
    <property type="entry name" value="Chorismate_bind"/>
    <property type="match status" value="1"/>
</dbReference>
<organism evidence="3 4">
    <name type="scientific">Desulfobaculum xiamenense</name>
    <dbReference type="NCBI Taxonomy" id="995050"/>
    <lineage>
        <taxon>Bacteria</taxon>
        <taxon>Pseudomonadati</taxon>
        <taxon>Thermodesulfobacteriota</taxon>
        <taxon>Desulfovibrionia</taxon>
        <taxon>Desulfovibrionales</taxon>
        <taxon>Desulfovibrionaceae</taxon>
        <taxon>Desulfobaculum</taxon>
    </lineage>
</organism>
<comment type="caution">
    <text evidence="3">The sequence shown here is derived from an EMBL/GenBank/DDBJ whole genome shotgun (WGS) entry which is preliminary data.</text>
</comment>
<dbReference type="SUPFAM" id="SSF56322">
    <property type="entry name" value="ADC synthase"/>
    <property type="match status" value="1"/>
</dbReference>
<evidence type="ECO:0000313" key="3">
    <source>
        <dbReference type="EMBL" id="NJB67154.1"/>
    </source>
</evidence>
<keyword evidence="4" id="KW-1185">Reference proteome</keyword>
<accession>A0A846QPL4</accession>
<dbReference type="EMBL" id="JAATJA010000001">
    <property type="protein sequence ID" value="NJB67154.1"/>
    <property type="molecule type" value="Genomic_DNA"/>
</dbReference>
<evidence type="ECO:0000313" key="4">
    <source>
        <dbReference type="Proteomes" id="UP000580856"/>
    </source>
</evidence>
<dbReference type="InterPro" id="IPR019999">
    <property type="entry name" value="Anth_synth_I-like"/>
</dbReference>
<dbReference type="RefSeq" id="WP_167940234.1">
    <property type="nucleotide sequence ID" value="NZ_JAATJA010000001.1"/>
</dbReference>
<dbReference type="GO" id="GO:0000162">
    <property type="term" value="P:L-tryptophan biosynthetic process"/>
    <property type="evidence" value="ECO:0007669"/>
    <property type="project" value="TreeGrafter"/>
</dbReference>
<feature type="domain" description="Chorismate-utilising enzyme C-terminal" evidence="2">
    <location>
        <begin position="161"/>
        <end position="414"/>
    </location>
</feature>
<reference evidence="3 4" key="1">
    <citation type="submission" date="2020-03" db="EMBL/GenBank/DDBJ databases">
        <title>Genomic Encyclopedia of Type Strains, Phase IV (KMG-IV): sequencing the most valuable type-strain genomes for metagenomic binning, comparative biology and taxonomic classification.</title>
        <authorList>
            <person name="Goeker M."/>
        </authorList>
    </citation>
    <scope>NUCLEOTIDE SEQUENCE [LARGE SCALE GENOMIC DNA]</scope>
    <source>
        <strain evidence="3 4">DSM 24233</strain>
    </source>
</reference>
<dbReference type="GO" id="GO:0046820">
    <property type="term" value="F:4-amino-4-deoxychorismate synthase activity"/>
    <property type="evidence" value="ECO:0007669"/>
    <property type="project" value="UniProtKB-EC"/>
</dbReference>
<sequence length="424" mass="45715">MHSHIADFADSQSLVALVEGLAVRPDADLFLSAPERAGAGPCRIGLAPCAEILVEPGTPREAIAEFLFATPGTSLGCLTYDYGLSLRGVVSDKMPWCPPGRFRRYRALVVFDPATGELRAEGDTDYARAAVAEALRPTLAAAPSAPSGTGGTGTQRASLGREGYMRGVEEVLERIRGGYTYQLCLSSEFAVHAPDLDPAGLFVRLWRECPAPFYALFRLGPVTVISTSPERFLRVADGEVLSQPIKGTLAFDEYRPELAERVTSSPKESAELSMIVDLIRNDISANCEYGSVRVDGHKSTFVVDNLIQMYTNVRGRLRADRTCLDLLLDAFPGGSVTGCPKLASMGIIEELEPHTRGVYCGSMVVVEDARNMESSIAIRTAVHDSRDGVFRHHAGSGIVVDSDPESEYLETLAKAGKFARLAGL</sequence>
<dbReference type="Gene3D" id="3.60.120.10">
    <property type="entry name" value="Anthranilate synthase"/>
    <property type="match status" value="1"/>
</dbReference>
<proteinExistence type="predicted"/>
<dbReference type="EC" id="2.6.1.85" evidence="3"/>
<dbReference type="AlphaFoldDB" id="A0A846QPL4"/>
<evidence type="ECO:0000259" key="2">
    <source>
        <dbReference type="Pfam" id="PF00425"/>
    </source>
</evidence>
<gene>
    <name evidence="3" type="ORF">GGQ74_000794</name>
</gene>
<feature type="region of interest" description="Disordered" evidence="1">
    <location>
        <begin position="141"/>
        <end position="160"/>
    </location>
</feature>
<dbReference type="PRINTS" id="PR00095">
    <property type="entry name" value="ANTSNTHASEI"/>
</dbReference>